<dbReference type="PANTHER" id="PTHR30336">
    <property type="entry name" value="INNER MEMBRANE PROTEIN, PROBABLE PERMEASE"/>
    <property type="match status" value="1"/>
</dbReference>
<dbReference type="RefSeq" id="WP_279967080.1">
    <property type="nucleotide sequence ID" value="NZ_CP122537.1"/>
</dbReference>
<dbReference type="Proteomes" id="UP001243420">
    <property type="component" value="Chromosome"/>
</dbReference>
<evidence type="ECO:0000313" key="2">
    <source>
        <dbReference type="EMBL" id="WGH80042.1"/>
    </source>
</evidence>
<dbReference type="Pfam" id="PF02698">
    <property type="entry name" value="DUF218"/>
    <property type="match status" value="1"/>
</dbReference>
<evidence type="ECO:0000259" key="1">
    <source>
        <dbReference type="Pfam" id="PF02698"/>
    </source>
</evidence>
<dbReference type="Gene3D" id="3.40.50.620">
    <property type="entry name" value="HUPs"/>
    <property type="match status" value="1"/>
</dbReference>
<protein>
    <submittedName>
        <fullName evidence="2">YdcF family protein</fullName>
    </submittedName>
</protein>
<reference evidence="2 3" key="1">
    <citation type="submission" date="2023-04" db="EMBL/GenBank/DDBJ databases">
        <title>Jannaschia ovalis sp. nov., a marine bacterium isolated from sea tidal flat.</title>
        <authorList>
            <person name="Kwon D.Y."/>
            <person name="Kim J.-J."/>
        </authorList>
    </citation>
    <scope>NUCLEOTIDE SEQUENCE [LARGE SCALE GENOMIC DNA]</scope>
    <source>
        <strain evidence="2 3">GRR-S6-38</strain>
    </source>
</reference>
<dbReference type="CDD" id="cd06259">
    <property type="entry name" value="YdcF-like"/>
    <property type="match status" value="1"/>
</dbReference>
<organism evidence="2 3">
    <name type="scientific">Jannaschia ovalis</name>
    <dbReference type="NCBI Taxonomy" id="3038773"/>
    <lineage>
        <taxon>Bacteria</taxon>
        <taxon>Pseudomonadati</taxon>
        <taxon>Pseudomonadota</taxon>
        <taxon>Alphaproteobacteria</taxon>
        <taxon>Rhodobacterales</taxon>
        <taxon>Roseobacteraceae</taxon>
        <taxon>Jannaschia</taxon>
    </lineage>
</organism>
<dbReference type="EMBL" id="CP122537">
    <property type="protein sequence ID" value="WGH80042.1"/>
    <property type="molecule type" value="Genomic_DNA"/>
</dbReference>
<proteinExistence type="predicted"/>
<evidence type="ECO:0000313" key="3">
    <source>
        <dbReference type="Proteomes" id="UP001243420"/>
    </source>
</evidence>
<dbReference type="InterPro" id="IPR003848">
    <property type="entry name" value="DUF218"/>
</dbReference>
<dbReference type="InterPro" id="IPR014729">
    <property type="entry name" value="Rossmann-like_a/b/a_fold"/>
</dbReference>
<sequence>MIFAIVLGAAVRPDGAPSPTLRLRVEHAAGLYHDGRVQVICTTGGRGRHGPPEAQVAARLLRERGVPLAAIRIEDRSTDTLGNIAEALMLRPEGAALLLVSSRWHLPPARLVAAALGVPAQASGPRGAAPWPATIRAASRELAATPPSLARAWRLRWARRSAP</sequence>
<gene>
    <name evidence="2" type="ORF">P8627_07210</name>
</gene>
<feature type="domain" description="DUF218" evidence="1">
    <location>
        <begin position="4"/>
        <end position="134"/>
    </location>
</feature>
<dbReference type="InterPro" id="IPR051599">
    <property type="entry name" value="Cell_Envelope_Assoc"/>
</dbReference>
<dbReference type="PANTHER" id="PTHR30336:SF20">
    <property type="entry name" value="DUF218 DOMAIN-CONTAINING PROTEIN"/>
    <property type="match status" value="1"/>
</dbReference>
<name>A0ABY8LHA6_9RHOB</name>
<accession>A0ABY8LHA6</accession>
<keyword evidence="3" id="KW-1185">Reference proteome</keyword>